<dbReference type="GO" id="GO:0005524">
    <property type="term" value="F:ATP binding"/>
    <property type="evidence" value="ECO:0007669"/>
    <property type="project" value="UniProtKB-KW"/>
</dbReference>
<dbReference type="AlphaFoldDB" id="A0A0M3V5L5"/>
<dbReference type="InterPro" id="IPR003439">
    <property type="entry name" value="ABC_transporter-like_ATP-bd"/>
</dbReference>
<dbReference type="PATRIC" id="fig|224013.5.peg.3643"/>
<dbReference type="PROSITE" id="PS00211">
    <property type="entry name" value="ABC_TRANSPORTER_1"/>
    <property type="match status" value="1"/>
</dbReference>
<evidence type="ECO:0000256" key="3">
    <source>
        <dbReference type="ARBA" id="ARBA00022741"/>
    </source>
</evidence>
<dbReference type="OrthoDB" id="538665at2"/>
<dbReference type="Proteomes" id="UP000062645">
    <property type="component" value="Chromosome"/>
</dbReference>
<dbReference type="STRING" id="224013.ACX27_15095"/>
<accession>A0A0M3V5L5</accession>
<dbReference type="KEGG" id="npz:ACX27_15095"/>
<evidence type="ECO:0000256" key="5">
    <source>
        <dbReference type="ARBA" id="ARBA00022970"/>
    </source>
</evidence>
<evidence type="ECO:0000256" key="1">
    <source>
        <dbReference type="ARBA" id="ARBA00005417"/>
    </source>
</evidence>
<reference evidence="8" key="1">
    <citation type="submission" date="2015-07" db="EMBL/GenBank/DDBJ databases">
        <title>Genome Of Nitrogen-Fixing Cyanobacterium Nostoc piscinale CENA21 From Solimoes/Amazon River Floodplain Sediments And Comparative Genomics To Uncover Biosynthetic Natural Products Potential.</title>
        <authorList>
            <person name="Leao T.F."/>
            <person name="Leao P.N."/>
            <person name="Guimaraes P.I."/>
            <person name="de Melo A.G.C."/>
            <person name="Ramos R.T.J."/>
            <person name="Silva A."/>
            <person name="Fiore M.F."/>
            <person name="Schneider M.P.C."/>
        </authorList>
    </citation>
    <scope>NUCLEOTIDE SEQUENCE [LARGE SCALE GENOMIC DNA]</scope>
    <source>
        <strain evidence="8">CENA21</strain>
    </source>
</reference>
<dbReference type="RefSeq" id="WP_062293988.1">
    <property type="nucleotide sequence ID" value="NZ_CP012036.1"/>
</dbReference>
<keyword evidence="3" id="KW-0547">Nucleotide-binding</keyword>
<evidence type="ECO:0000259" key="6">
    <source>
        <dbReference type="PROSITE" id="PS50893"/>
    </source>
</evidence>
<organism evidence="7 8">
    <name type="scientific">Nostoc piscinale CENA21</name>
    <dbReference type="NCBI Taxonomy" id="224013"/>
    <lineage>
        <taxon>Bacteria</taxon>
        <taxon>Bacillati</taxon>
        <taxon>Cyanobacteriota</taxon>
        <taxon>Cyanophyceae</taxon>
        <taxon>Nostocales</taxon>
        <taxon>Nostocaceae</taxon>
        <taxon>Nostoc</taxon>
    </lineage>
</organism>
<dbReference type="InterPro" id="IPR017871">
    <property type="entry name" value="ABC_transporter-like_CS"/>
</dbReference>
<dbReference type="PANTHER" id="PTHR43820">
    <property type="entry name" value="HIGH-AFFINITY BRANCHED-CHAIN AMINO ACID TRANSPORT ATP-BINDING PROTEIN LIVF"/>
    <property type="match status" value="1"/>
</dbReference>
<dbReference type="EMBL" id="CP012036">
    <property type="protein sequence ID" value="ALF53877.1"/>
    <property type="molecule type" value="Genomic_DNA"/>
</dbReference>
<gene>
    <name evidence="7" type="ORF">ACX27_15095</name>
</gene>
<evidence type="ECO:0000313" key="7">
    <source>
        <dbReference type="EMBL" id="ALF53877.1"/>
    </source>
</evidence>
<sequence>MSGSVDHSAPILEVTNVHAGYIKDVDILQGVNFRVEVGELVTVIGPNGAGKSTLAKTIFGLLTPHTGTITFKGENIAGLKSNQIVKKGLCYVPQIANVFPSLSVEENLEMGAFVSNAPLKPVKDKIFAMFPKLSDRRRQRAGTLSGGERQMLAMGKALMLEPSLLLLDEPSAALSPILVTQVFEQIKQINQSGTAIVLVEQNARKALEMAHRGYVLESGRDAISGPGQQLLTDPKVGELYLGAGKGH</sequence>
<dbReference type="SMART" id="SM00382">
    <property type="entry name" value="AAA"/>
    <property type="match status" value="1"/>
</dbReference>
<dbReference type="PROSITE" id="PS50893">
    <property type="entry name" value="ABC_TRANSPORTER_2"/>
    <property type="match status" value="1"/>
</dbReference>
<dbReference type="CDD" id="cd03224">
    <property type="entry name" value="ABC_TM1139_LivF_branched"/>
    <property type="match status" value="1"/>
</dbReference>
<dbReference type="GO" id="GO:0015807">
    <property type="term" value="P:L-amino acid transport"/>
    <property type="evidence" value="ECO:0007669"/>
    <property type="project" value="TreeGrafter"/>
</dbReference>
<evidence type="ECO:0000313" key="8">
    <source>
        <dbReference type="Proteomes" id="UP000062645"/>
    </source>
</evidence>
<keyword evidence="8" id="KW-1185">Reference proteome</keyword>
<reference evidence="7 8" key="2">
    <citation type="journal article" date="2016" name="Genome Announc.">
        <title>Draft Genome Sequence of the N2-Fixing Cyanobacterium Nostoc piscinale CENA21, Isolated from the Brazilian Amazon Floodplain.</title>
        <authorList>
            <person name="Leao T."/>
            <person name="Guimaraes P.I."/>
            <person name="de Melo A.G."/>
            <person name="Ramos R.T."/>
            <person name="Leao P.N."/>
            <person name="Silva A."/>
            <person name="Fiore M.F."/>
            <person name="Schneider M.P."/>
        </authorList>
    </citation>
    <scope>NUCLEOTIDE SEQUENCE [LARGE SCALE GENOMIC DNA]</scope>
    <source>
        <strain evidence="7 8">CENA21</strain>
    </source>
</reference>
<keyword evidence="2" id="KW-0813">Transport</keyword>
<dbReference type="GO" id="GO:0016887">
    <property type="term" value="F:ATP hydrolysis activity"/>
    <property type="evidence" value="ECO:0007669"/>
    <property type="project" value="InterPro"/>
</dbReference>
<feature type="domain" description="ABC transporter" evidence="6">
    <location>
        <begin position="12"/>
        <end position="243"/>
    </location>
</feature>
<dbReference type="InterPro" id="IPR027417">
    <property type="entry name" value="P-loop_NTPase"/>
</dbReference>
<evidence type="ECO:0000256" key="2">
    <source>
        <dbReference type="ARBA" id="ARBA00022448"/>
    </source>
</evidence>
<proteinExistence type="inferred from homology"/>
<keyword evidence="4 7" id="KW-0067">ATP-binding</keyword>
<evidence type="ECO:0000256" key="4">
    <source>
        <dbReference type="ARBA" id="ARBA00022840"/>
    </source>
</evidence>
<dbReference type="PANTHER" id="PTHR43820:SF4">
    <property type="entry name" value="HIGH-AFFINITY BRANCHED-CHAIN AMINO ACID TRANSPORT ATP-BINDING PROTEIN LIVF"/>
    <property type="match status" value="1"/>
</dbReference>
<comment type="similarity">
    <text evidence="1">Belongs to the ABC transporter superfamily.</text>
</comment>
<keyword evidence="5" id="KW-0029">Amino-acid transport</keyword>
<dbReference type="InterPro" id="IPR003593">
    <property type="entry name" value="AAA+_ATPase"/>
</dbReference>
<dbReference type="SUPFAM" id="SSF52540">
    <property type="entry name" value="P-loop containing nucleoside triphosphate hydrolases"/>
    <property type="match status" value="1"/>
</dbReference>
<dbReference type="InterPro" id="IPR052156">
    <property type="entry name" value="BCAA_Transport_ATP-bd_LivF"/>
</dbReference>
<dbReference type="Pfam" id="PF00005">
    <property type="entry name" value="ABC_tran"/>
    <property type="match status" value="1"/>
</dbReference>
<dbReference type="Gene3D" id="3.40.50.300">
    <property type="entry name" value="P-loop containing nucleotide triphosphate hydrolases"/>
    <property type="match status" value="1"/>
</dbReference>
<protein>
    <submittedName>
        <fullName evidence="7">Branched-chain amino acid ABC transporter ATP-binding protein</fullName>
    </submittedName>
</protein>
<name>A0A0M3V5L5_9NOSO</name>
<dbReference type="GO" id="GO:0015658">
    <property type="term" value="F:branched-chain amino acid transmembrane transporter activity"/>
    <property type="evidence" value="ECO:0007669"/>
    <property type="project" value="TreeGrafter"/>
</dbReference>